<dbReference type="Pfam" id="PF05637">
    <property type="entry name" value="Glyco_transf_34"/>
    <property type="match status" value="2"/>
</dbReference>
<evidence type="ECO:0000313" key="6">
    <source>
        <dbReference type="Proteomes" id="UP000553632"/>
    </source>
</evidence>
<keyword evidence="3 5" id="KW-0808">Transferase</keyword>
<evidence type="ECO:0000256" key="2">
    <source>
        <dbReference type="ARBA" id="ARBA00022676"/>
    </source>
</evidence>
<comment type="similarity">
    <text evidence="1">Belongs to the glycosyltransferase 34 family.</text>
</comment>
<feature type="signal peptide" evidence="4">
    <location>
        <begin position="1"/>
        <end position="18"/>
    </location>
</feature>
<dbReference type="Proteomes" id="UP000553632">
    <property type="component" value="Unassembled WGS sequence"/>
</dbReference>
<reference evidence="5 6" key="1">
    <citation type="submission" date="2020-04" db="EMBL/GenBank/DDBJ databases">
        <title>Perkinsus olseni comparative genomics.</title>
        <authorList>
            <person name="Bogema D.R."/>
        </authorList>
    </citation>
    <scope>NUCLEOTIDE SEQUENCE [LARGE SCALE GENOMIC DNA]</scope>
    <source>
        <strain evidence="5 6">ATCC PRA-207</strain>
    </source>
</reference>
<dbReference type="EMBL" id="JABANO010026377">
    <property type="protein sequence ID" value="KAF4718634.1"/>
    <property type="molecule type" value="Genomic_DNA"/>
</dbReference>
<gene>
    <name evidence="5" type="primary">MNN10</name>
    <name evidence="5" type="ORF">FOZ63_003550</name>
</gene>
<evidence type="ECO:0000256" key="3">
    <source>
        <dbReference type="ARBA" id="ARBA00022679"/>
    </source>
</evidence>
<dbReference type="Gene3D" id="3.90.550.10">
    <property type="entry name" value="Spore Coat Polysaccharide Biosynthesis Protein SpsA, Chain A"/>
    <property type="match status" value="1"/>
</dbReference>
<keyword evidence="6" id="KW-1185">Reference proteome</keyword>
<dbReference type="InterPro" id="IPR029044">
    <property type="entry name" value="Nucleotide-diphossugar_trans"/>
</dbReference>
<dbReference type="AlphaFoldDB" id="A0A7J6RD63"/>
<keyword evidence="2 5" id="KW-0328">Glycosyltransferase</keyword>
<dbReference type="GO" id="GO:0000139">
    <property type="term" value="C:Golgi membrane"/>
    <property type="evidence" value="ECO:0007669"/>
    <property type="project" value="TreeGrafter"/>
</dbReference>
<dbReference type="OMA" id="WLRHERY"/>
<dbReference type="GO" id="GO:0016757">
    <property type="term" value="F:glycosyltransferase activity"/>
    <property type="evidence" value="ECO:0007669"/>
    <property type="project" value="UniProtKB-KW"/>
</dbReference>
<dbReference type="GO" id="GO:0006487">
    <property type="term" value="P:protein N-linked glycosylation"/>
    <property type="evidence" value="ECO:0007669"/>
    <property type="project" value="TreeGrafter"/>
</dbReference>
<evidence type="ECO:0000256" key="1">
    <source>
        <dbReference type="ARBA" id="ARBA00005664"/>
    </source>
</evidence>
<feature type="chain" id="PRO_5029605749" evidence="4">
    <location>
        <begin position="19"/>
        <end position="437"/>
    </location>
</feature>
<name>A0A7J6RD63_PEROL</name>
<comment type="caution">
    <text evidence="5">The sequence shown here is derived from an EMBL/GenBank/DDBJ whole genome shotgun (WGS) entry which is preliminary data.</text>
</comment>
<dbReference type="PANTHER" id="PTHR31306">
    <property type="entry name" value="ALPHA-1,6-MANNOSYLTRANSFERASE MNN11-RELATED"/>
    <property type="match status" value="1"/>
</dbReference>
<proteinExistence type="inferred from homology"/>
<sequence>MPLINLLLLSALVLRCTAAESPRGHWLLDKFLAEGNCDGDSGLGLTNPQRWNEIHAFVTGAELPFDDTPLDALLGRALDLLSDVLVPYGIPDPTIALECPLGTSSLLHVYADIVLAFGEDAFGSRALRVIHLAKLLYFHRFGDLGDAISISRWPVDLSRLVALASQLRQAEAGNRRHEAGPSPPLPSSIIIVSFGHYPHNNTQLPYWSRTNKEAYAQLRGYGFSRSPANQHAHAWRNKIEAIQRRLQQGNGLDWVMWVDCDAFFMNPDETIEDFVERWATEEDHLLISEDANMLNSAVFLLRNSDWSRALLNRVLSLLDAPSPFSYRDNQYHEQSPLQYLLLVPGILDLSSNSTGYAAGVRLVPQKSLNAYPKETALRSSIMVHDVYEEGDWIVSFNGCGSLLDNPTCEGMLAEHHRVSMEKLSKASLASTTLAEPA</sequence>
<accession>A0A7J6RD63</accession>
<organism evidence="5 6">
    <name type="scientific">Perkinsus olseni</name>
    <name type="common">Perkinsus atlanticus</name>
    <dbReference type="NCBI Taxonomy" id="32597"/>
    <lineage>
        <taxon>Eukaryota</taxon>
        <taxon>Sar</taxon>
        <taxon>Alveolata</taxon>
        <taxon>Perkinsozoa</taxon>
        <taxon>Perkinsea</taxon>
        <taxon>Perkinsida</taxon>
        <taxon>Perkinsidae</taxon>
        <taxon>Perkinsus</taxon>
    </lineage>
</organism>
<dbReference type="PANTHER" id="PTHR31306:SF4">
    <property type="entry name" value="ALPHA-1,2-GALACTOSYLTRANSFERASE"/>
    <property type="match status" value="1"/>
</dbReference>
<evidence type="ECO:0000313" key="5">
    <source>
        <dbReference type="EMBL" id="KAF4718634.1"/>
    </source>
</evidence>
<protein>
    <submittedName>
        <fullName evidence="5">Alpha-1,6-mannosyltransferase</fullName>
    </submittedName>
</protein>
<evidence type="ECO:0000256" key="4">
    <source>
        <dbReference type="SAM" id="SignalP"/>
    </source>
</evidence>
<keyword evidence="4" id="KW-0732">Signal</keyword>
<dbReference type="InterPro" id="IPR008630">
    <property type="entry name" value="Glyco_trans_34"/>
</dbReference>